<keyword evidence="1" id="KW-0285">Flavoprotein</keyword>
<dbReference type="GO" id="GO:0016491">
    <property type="term" value="F:oxidoreductase activity"/>
    <property type="evidence" value="ECO:0007669"/>
    <property type="project" value="UniProtKB-KW"/>
</dbReference>
<dbReference type="AlphaFoldDB" id="A0A3G2R8N3"/>
<protein>
    <submittedName>
        <fullName evidence="5">Xanthine dehydrogenase family protein subunit M</fullName>
    </submittedName>
</protein>
<dbReference type="KEGG" id="bacg:D2962_15505"/>
<proteinExistence type="predicted"/>
<dbReference type="Proteomes" id="UP000280960">
    <property type="component" value="Chromosome"/>
</dbReference>
<keyword evidence="3" id="KW-0560">Oxidoreductase</keyword>
<evidence type="ECO:0000313" key="6">
    <source>
        <dbReference type="Proteomes" id="UP000280960"/>
    </source>
</evidence>
<dbReference type="EMBL" id="CP033169">
    <property type="protein sequence ID" value="AYO31821.1"/>
    <property type="molecule type" value="Genomic_DNA"/>
</dbReference>
<dbReference type="SUPFAM" id="SSF55447">
    <property type="entry name" value="CO dehydrogenase flavoprotein C-terminal domain-like"/>
    <property type="match status" value="1"/>
</dbReference>
<evidence type="ECO:0000313" key="5">
    <source>
        <dbReference type="EMBL" id="AYO31821.1"/>
    </source>
</evidence>
<dbReference type="PROSITE" id="PS51387">
    <property type="entry name" value="FAD_PCMH"/>
    <property type="match status" value="1"/>
</dbReference>
<dbReference type="InterPro" id="IPR036318">
    <property type="entry name" value="FAD-bd_PCMH-like_sf"/>
</dbReference>
<reference evidence="5 6" key="1">
    <citation type="submission" date="2018-10" db="EMBL/GenBank/DDBJ databases">
        <authorList>
            <person name="Zhang X."/>
        </authorList>
    </citation>
    <scope>NUCLEOTIDE SEQUENCE [LARGE SCALE GENOMIC DNA]</scope>
    <source>
        <strain evidence="5 6">SK-G1</strain>
    </source>
</reference>
<dbReference type="InterPro" id="IPR051312">
    <property type="entry name" value="Diverse_Substr_Oxidored"/>
</dbReference>
<evidence type="ECO:0000259" key="4">
    <source>
        <dbReference type="PROSITE" id="PS51387"/>
    </source>
</evidence>
<keyword evidence="6" id="KW-1185">Reference proteome</keyword>
<dbReference type="Gene3D" id="3.30.465.10">
    <property type="match status" value="1"/>
</dbReference>
<accession>A0A3G2R8N3</accession>
<dbReference type="SUPFAM" id="SSF56176">
    <property type="entry name" value="FAD-binding/transporter-associated domain-like"/>
    <property type="match status" value="1"/>
</dbReference>
<gene>
    <name evidence="5" type="ORF">D2962_15505</name>
</gene>
<keyword evidence="2" id="KW-0274">FAD</keyword>
<dbReference type="SMART" id="SM01092">
    <property type="entry name" value="CO_deh_flav_C"/>
    <property type="match status" value="1"/>
</dbReference>
<dbReference type="InterPro" id="IPR005107">
    <property type="entry name" value="CO_DH_flav_C"/>
</dbReference>
<dbReference type="GO" id="GO:0071949">
    <property type="term" value="F:FAD binding"/>
    <property type="evidence" value="ECO:0007669"/>
    <property type="project" value="InterPro"/>
</dbReference>
<dbReference type="Gene3D" id="3.30.43.10">
    <property type="entry name" value="Uridine Diphospho-n-acetylenolpyruvylglucosamine Reductase, domain 2"/>
    <property type="match status" value="1"/>
</dbReference>
<dbReference type="Pfam" id="PF03450">
    <property type="entry name" value="CO_deh_flav_C"/>
    <property type="match status" value="1"/>
</dbReference>
<dbReference type="RefSeq" id="WP_122015511.1">
    <property type="nucleotide sequence ID" value="NZ_CP033169.1"/>
</dbReference>
<dbReference type="InterPro" id="IPR016166">
    <property type="entry name" value="FAD-bd_PCMH"/>
</dbReference>
<dbReference type="PANTHER" id="PTHR42659:SF2">
    <property type="entry name" value="XANTHINE DEHYDROGENASE SUBUNIT C-RELATED"/>
    <property type="match status" value="1"/>
</dbReference>
<evidence type="ECO:0000256" key="3">
    <source>
        <dbReference type="ARBA" id="ARBA00023002"/>
    </source>
</evidence>
<dbReference type="Pfam" id="PF00941">
    <property type="entry name" value="FAD_binding_5"/>
    <property type="match status" value="1"/>
</dbReference>
<sequence>MMLRKFIYHRPGSIDEAVKMLGQPNARVLAGGTDIIVSIRNGSMSPSHLVDIKGIKELKNLQISDRELFIGAAVTINELIESREVREKMPLLAEAGATLASHQVRNRATVVGNLCNASPAADMAPALLVLNAAVDARGKNGSREIALKDFFTGVKRNCLLPDEIVTRIRLPLAKGRGRYLKKSRSRGHDLSAVGVAGFYDGTTVRLAVGACAPTPVCCEFDAAGMKYDEILETAREQVKAIINPIDDIRAGKEYRAAIVDIYLERILGDILQQEGDIT</sequence>
<name>A0A3G2R8N3_9FIRM</name>
<feature type="domain" description="FAD-binding PCMH-type" evidence="4">
    <location>
        <begin position="1"/>
        <end position="175"/>
    </location>
</feature>
<dbReference type="InterPro" id="IPR036683">
    <property type="entry name" value="CO_DH_flav_C_dom_sf"/>
</dbReference>
<evidence type="ECO:0000256" key="2">
    <source>
        <dbReference type="ARBA" id="ARBA00022827"/>
    </source>
</evidence>
<dbReference type="Gene3D" id="3.30.390.50">
    <property type="entry name" value="CO dehydrogenase flavoprotein, C-terminal domain"/>
    <property type="match status" value="1"/>
</dbReference>
<dbReference type="InterPro" id="IPR016167">
    <property type="entry name" value="FAD-bd_PCMH_sub1"/>
</dbReference>
<organism evidence="5 6">
    <name type="scientific">Biomaibacter acetigenes</name>
    <dbReference type="NCBI Taxonomy" id="2316383"/>
    <lineage>
        <taxon>Bacteria</taxon>
        <taxon>Bacillati</taxon>
        <taxon>Bacillota</taxon>
        <taxon>Clostridia</taxon>
        <taxon>Thermosediminibacterales</taxon>
        <taxon>Tepidanaerobacteraceae</taxon>
        <taxon>Biomaibacter</taxon>
    </lineage>
</organism>
<dbReference type="PANTHER" id="PTHR42659">
    <property type="entry name" value="XANTHINE DEHYDROGENASE SUBUNIT C-RELATED"/>
    <property type="match status" value="1"/>
</dbReference>
<evidence type="ECO:0000256" key="1">
    <source>
        <dbReference type="ARBA" id="ARBA00022630"/>
    </source>
</evidence>
<dbReference type="InterPro" id="IPR002346">
    <property type="entry name" value="Mopterin_DH_FAD-bd"/>
</dbReference>
<dbReference type="InterPro" id="IPR016169">
    <property type="entry name" value="FAD-bd_PCMH_sub2"/>
</dbReference>